<proteinExistence type="predicted"/>
<comment type="caution">
    <text evidence="1">The sequence shown here is derived from an EMBL/GenBank/DDBJ whole genome shotgun (WGS) entry which is preliminary data.</text>
</comment>
<sequence length="179" mass="20425">MTSCRSEQFRRMTVREICECVDSSGRPSLRVVMEKKKRINTLGRTSLPALLVLHLYCTSGYRLWRVRGDRHYNLCIISVSANLGNARLHRVRYQLLQFRRRRDENQAQMGVCRAYLVFHDSNFDPIILKVTSIAGCSGRNHHLGLANISSFSNLVAINSQFLADHHPAAATVYQSHHSS</sequence>
<keyword evidence="2" id="KW-1185">Reference proteome</keyword>
<organism evidence="1 2">
    <name type="scientific">Cucurbita argyrosperma subsp. sororia</name>
    <dbReference type="NCBI Taxonomy" id="37648"/>
    <lineage>
        <taxon>Eukaryota</taxon>
        <taxon>Viridiplantae</taxon>
        <taxon>Streptophyta</taxon>
        <taxon>Embryophyta</taxon>
        <taxon>Tracheophyta</taxon>
        <taxon>Spermatophyta</taxon>
        <taxon>Magnoliopsida</taxon>
        <taxon>eudicotyledons</taxon>
        <taxon>Gunneridae</taxon>
        <taxon>Pentapetalae</taxon>
        <taxon>rosids</taxon>
        <taxon>fabids</taxon>
        <taxon>Cucurbitales</taxon>
        <taxon>Cucurbitaceae</taxon>
        <taxon>Cucurbiteae</taxon>
        <taxon>Cucurbita</taxon>
    </lineage>
</organism>
<evidence type="ECO:0000313" key="2">
    <source>
        <dbReference type="Proteomes" id="UP000685013"/>
    </source>
</evidence>
<dbReference type="EMBL" id="JAGKQH010000009">
    <property type="protein sequence ID" value="KAG6591463.1"/>
    <property type="molecule type" value="Genomic_DNA"/>
</dbReference>
<dbReference type="AlphaFoldDB" id="A0AAV6N4W3"/>
<evidence type="ECO:0000313" key="1">
    <source>
        <dbReference type="EMBL" id="KAG6591463.1"/>
    </source>
</evidence>
<dbReference type="Proteomes" id="UP000685013">
    <property type="component" value="Chromosome 9"/>
</dbReference>
<feature type="non-terminal residue" evidence="1">
    <location>
        <position position="1"/>
    </location>
</feature>
<accession>A0AAV6N4W3</accession>
<protein>
    <submittedName>
        <fullName evidence="1">Uncharacterized protein</fullName>
    </submittedName>
</protein>
<gene>
    <name evidence="1" type="ORF">SDJN03_13809</name>
</gene>
<name>A0AAV6N4W3_9ROSI</name>
<reference evidence="1 2" key="1">
    <citation type="journal article" date="2021" name="Hortic Res">
        <title>The domestication of Cucurbita argyrosperma as revealed by the genome of its wild relative.</title>
        <authorList>
            <person name="Barrera-Redondo J."/>
            <person name="Sanchez-de la Vega G."/>
            <person name="Aguirre-Liguori J.A."/>
            <person name="Castellanos-Morales G."/>
            <person name="Gutierrez-Guerrero Y.T."/>
            <person name="Aguirre-Dugua X."/>
            <person name="Aguirre-Planter E."/>
            <person name="Tenaillon M.I."/>
            <person name="Lira-Saade R."/>
            <person name="Eguiarte L.E."/>
        </authorList>
    </citation>
    <scope>NUCLEOTIDE SEQUENCE [LARGE SCALE GENOMIC DNA]</scope>
    <source>
        <strain evidence="1">JBR-2021</strain>
    </source>
</reference>